<evidence type="ECO:0000256" key="3">
    <source>
        <dbReference type="ARBA" id="ARBA00021257"/>
    </source>
</evidence>
<evidence type="ECO:0000313" key="18">
    <source>
        <dbReference type="Proteomes" id="UP001642464"/>
    </source>
</evidence>
<keyword evidence="13" id="KW-0119">Carbohydrate metabolism</keyword>
<evidence type="ECO:0000256" key="11">
    <source>
        <dbReference type="ARBA" id="ARBA00023136"/>
    </source>
</evidence>
<dbReference type="PANTHER" id="PTHR12443">
    <property type="entry name" value="TRANSLOCATION PROTEIN SEC62"/>
    <property type="match status" value="1"/>
</dbReference>
<evidence type="ECO:0000256" key="13">
    <source>
        <dbReference type="ARBA" id="ARBA00023277"/>
    </source>
</evidence>
<keyword evidence="7" id="KW-0256">Endoplasmic reticulum</keyword>
<evidence type="ECO:0000259" key="16">
    <source>
        <dbReference type="PROSITE" id="PS50186"/>
    </source>
</evidence>
<keyword evidence="4" id="KW-0813">Transport</keyword>
<feature type="domain" description="DEP" evidence="16">
    <location>
        <begin position="596"/>
        <end position="673"/>
    </location>
</feature>
<evidence type="ECO:0000256" key="6">
    <source>
        <dbReference type="ARBA" id="ARBA00022692"/>
    </source>
</evidence>
<evidence type="ECO:0000256" key="15">
    <source>
        <dbReference type="SAM" id="Phobius"/>
    </source>
</evidence>
<feature type="region of interest" description="Disordered" evidence="14">
    <location>
        <begin position="70"/>
        <end position="122"/>
    </location>
</feature>
<evidence type="ECO:0000256" key="12">
    <source>
        <dbReference type="ARBA" id="ARBA00023253"/>
    </source>
</evidence>
<evidence type="ECO:0000256" key="7">
    <source>
        <dbReference type="ARBA" id="ARBA00022824"/>
    </source>
</evidence>
<keyword evidence="10" id="KW-0811">Translocation</keyword>
<gene>
    <name evidence="17" type="ORF">SCF082_LOCUS35667</name>
</gene>
<evidence type="ECO:0000313" key="17">
    <source>
        <dbReference type="EMBL" id="CAK9072553.1"/>
    </source>
</evidence>
<dbReference type="InterPro" id="IPR019378">
    <property type="entry name" value="GDP-Fuc_O-FucTrfase"/>
</dbReference>
<keyword evidence="8" id="KW-0653">Protein transport</keyword>
<reference evidence="17 18" key="1">
    <citation type="submission" date="2024-02" db="EMBL/GenBank/DDBJ databases">
        <authorList>
            <person name="Chen Y."/>
            <person name="Shah S."/>
            <person name="Dougan E. K."/>
            <person name="Thang M."/>
            <person name="Chan C."/>
        </authorList>
    </citation>
    <scope>NUCLEOTIDE SEQUENCE [LARGE SCALE GENOMIC DNA]</scope>
</reference>
<keyword evidence="5" id="KW-0808">Transferase</keyword>
<dbReference type="Pfam" id="PF03839">
    <property type="entry name" value="Sec62"/>
    <property type="match status" value="1"/>
</dbReference>
<dbReference type="Pfam" id="PF10250">
    <property type="entry name" value="O-FucT"/>
    <property type="match status" value="1"/>
</dbReference>
<comment type="caution">
    <text evidence="17">The sequence shown here is derived from an EMBL/GenBank/DDBJ whole genome shotgun (WGS) entry which is preliminary data.</text>
</comment>
<comment type="subcellular location">
    <subcellularLocation>
        <location evidence="1">Endoplasmic reticulum membrane</location>
        <topology evidence="1">Multi-pass membrane protein</topology>
    </subcellularLocation>
</comment>
<feature type="transmembrane region" description="Helical" evidence="15">
    <location>
        <begin position="707"/>
        <end position="733"/>
    </location>
</feature>
<name>A0ABP0P913_9DINO</name>
<feature type="compositionally biased region" description="Low complexity" evidence="14">
    <location>
        <begin position="70"/>
        <end position="88"/>
    </location>
</feature>
<dbReference type="Proteomes" id="UP001642464">
    <property type="component" value="Unassembled WGS sequence"/>
</dbReference>
<evidence type="ECO:0000256" key="9">
    <source>
        <dbReference type="ARBA" id="ARBA00022989"/>
    </source>
</evidence>
<feature type="transmembrane region" description="Helical" evidence="15">
    <location>
        <begin position="20"/>
        <end position="38"/>
    </location>
</feature>
<feature type="region of interest" description="Disordered" evidence="14">
    <location>
        <begin position="521"/>
        <end position="542"/>
    </location>
</feature>
<evidence type="ECO:0000256" key="1">
    <source>
        <dbReference type="ARBA" id="ARBA00004477"/>
    </source>
</evidence>
<keyword evidence="6 15" id="KW-0812">Transmembrane</keyword>
<feature type="compositionally biased region" description="Basic and acidic residues" evidence="14">
    <location>
        <begin position="531"/>
        <end position="540"/>
    </location>
</feature>
<dbReference type="CDD" id="cd11296">
    <property type="entry name" value="O-FucT_like"/>
    <property type="match status" value="1"/>
</dbReference>
<feature type="compositionally biased region" description="Gly residues" evidence="14">
    <location>
        <begin position="521"/>
        <end position="530"/>
    </location>
</feature>
<proteinExistence type="inferred from homology"/>
<evidence type="ECO:0000256" key="2">
    <source>
        <dbReference type="ARBA" id="ARBA00010604"/>
    </source>
</evidence>
<accession>A0ABP0P913</accession>
<organism evidence="17 18">
    <name type="scientific">Durusdinium trenchii</name>
    <dbReference type="NCBI Taxonomy" id="1381693"/>
    <lineage>
        <taxon>Eukaryota</taxon>
        <taxon>Sar</taxon>
        <taxon>Alveolata</taxon>
        <taxon>Dinophyceae</taxon>
        <taxon>Suessiales</taxon>
        <taxon>Symbiodiniaceae</taxon>
        <taxon>Durusdinium</taxon>
    </lineage>
</organism>
<comment type="similarity">
    <text evidence="2">Belongs to the SEC62 family.</text>
</comment>
<keyword evidence="12" id="KW-0294">Fucose metabolism</keyword>
<feature type="compositionally biased region" description="Basic and acidic residues" evidence="14">
    <location>
        <begin position="101"/>
        <end position="112"/>
    </location>
</feature>
<dbReference type="InterPro" id="IPR000591">
    <property type="entry name" value="DEP_dom"/>
</dbReference>
<dbReference type="PANTHER" id="PTHR12443:SF9">
    <property type="entry name" value="TRANSLOCATION PROTEIN SEC62"/>
    <property type="match status" value="1"/>
</dbReference>
<evidence type="ECO:0000256" key="4">
    <source>
        <dbReference type="ARBA" id="ARBA00022448"/>
    </source>
</evidence>
<dbReference type="InterPro" id="IPR004728">
    <property type="entry name" value="Sec62"/>
</dbReference>
<evidence type="ECO:0000256" key="8">
    <source>
        <dbReference type="ARBA" id="ARBA00022927"/>
    </source>
</evidence>
<dbReference type="Gene3D" id="3.40.50.11350">
    <property type="match status" value="1"/>
</dbReference>
<keyword evidence="11 15" id="KW-0472">Membrane</keyword>
<protein>
    <recommendedName>
        <fullName evidence="3">Translocation protein SEC62</fullName>
    </recommendedName>
</protein>
<feature type="transmembrane region" description="Helical" evidence="15">
    <location>
        <begin position="682"/>
        <end position="701"/>
    </location>
</feature>
<evidence type="ECO:0000256" key="5">
    <source>
        <dbReference type="ARBA" id="ARBA00022679"/>
    </source>
</evidence>
<sequence>MPRLAPPPDDGGGSGGWRRFVVAAFAVCFVFFVALQLLPVHLSLWTSDALDWIPRAAPHEHAVRQHLQLHLQRQQQQQQQPRPQQLLLGDRHDASPTAGARLERPPDGHDGEAIFSPGEGEDEEESVGVAAIDFDIDAAEFANASDWARIPDKYRLPPFADGRFFLYQPSGGWGNQRLILRWAVIAANAMNRTLVLPPVAPHGSFYTSFNKHGPDSILHMGQVLDLDLLATRVYKGILVHDGDMQSYLHGILQHLSWRRFEKPASISFIREDVIMSRWAAEKADVVLWHKTGMWKCCATNQQPYYAFVQYGMMFAKHLQSVALRAARPFGTRFNAIHFRRGDSQIRERRSVRQYAKMHHGVVARMDKTIPLYIATDESDHEFFAPFVSALGFSTLVFARDLDSAVVNPFMAQVPDVMRGDVLGFIDQIICVHAERYAGSSKSTFSYVISAMRNNKRKSGRYFTRFLPNLKKQGRTLLPRHPKALRAKSKSSWLREPWPAEFWPNPKPPTWHKLDLNLRGRAGSGRAGGGQRRGEEARETARQVTLRSPWIEGGDAGEMSSALQDALKDKDQVKKFAKLLHAAIPLREAVQLNKRVNYFRGKKLIEVLLSDESLRKAPGLVQIQSKEEAKLVGIALLQHGFVHASEVANRKKRELRPIQNTNTFDDEGYFTWMYEGSKTMRNLLLALLVFSITGMCMFPIWPDSAKKGIWYLSVTLLIVLFVFLTVRLVLYVVFWSVGFEFWILPNFFDEDLGVADSFRPIVSFEMGNDFGETGIFRGAGLALLLAFAYWCSQQPTEFDELYAQQMDFLAELYDGKLLSDGPTDEELQKKS</sequence>
<evidence type="ECO:0000256" key="14">
    <source>
        <dbReference type="SAM" id="MobiDB-lite"/>
    </source>
</evidence>
<keyword evidence="18" id="KW-1185">Reference proteome</keyword>
<evidence type="ECO:0000256" key="10">
    <source>
        <dbReference type="ARBA" id="ARBA00023010"/>
    </source>
</evidence>
<keyword evidence="9 15" id="KW-1133">Transmembrane helix</keyword>
<dbReference type="PROSITE" id="PS50186">
    <property type="entry name" value="DEP"/>
    <property type="match status" value="1"/>
</dbReference>
<dbReference type="EMBL" id="CAXAMM010034247">
    <property type="protein sequence ID" value="CAK9072553.1"/>
    <property type="molecule type" value="Genomic_DNA"/>
</dbReference>